<evidence type="ECO:0000313" key="5">
    <source>
        <dbReference type="Proteomes" id="UP000267164"/>
    </source>
</evidence>
<dbReference type="PANTHER" id="PTHR34580:SF1">
    <property type="entry name" value="PROTEIN PAFC"/>
    <property type="match status" value="1"/>
</dbReference>
<dbReference type="InterPro" id="IPR013196">
    <property type="entry name" value="HTH_11"/>
</dbReference>
<dbReference type="GO" id="GO:0003700">
    <property type="term" value="F:DNA-binding transcription factor activity"/>
    <property type="evidence" value="ECO:0007669"/>
    <property type="project" value="InterPro"/>
</dbReference>
<dbReference type="EMBL" id="CP032568">
    <property type="protein sequence ID" value="AYF78832.1"/>
    <property type="molecule type" value="Genomic_DNA"/>
</dbReference>
<organism evidence="4 5">
    <name type="scientific">Nocardia yunnanensis</name>
    <dbReference type="NCBI Taxonomy" id="2382165"/>
    <lineage>
        <taxon>Bacteria</taxon>
        <taxon>Bacillati</taxon>
        <taxon>Actinomycetota</taxon>
        <taxon>Actinomycetes</taxon>
        <taxon>Mycobacteriales</taxon>
        <taxon>Nocardiaceae</taxon>
        <taxon>Nocardia</taxon>
    </lineage>
</organism>
<reference evidence="4 5" key="1">
    <citation type="submission" date="2018-09" db="EMBL/GenBank/DDBJ databases">
        <title>Nocardia yunnanensis sp. nov., an actinomycete isolated from a soil sample.</title>
        <authorList>
            <person name="Zhang J."/>
        </authorList>
    </citation>
    <scope>NUCLEOTIDE SEQUENCE [LARGE SCALE GENOMIC DNA]</scope>
    <source>
        <strain evidence="4 5">CFHS0054</strain>
    </source>
</reference>
<dbReference type="SUPFAM" id="SSF46785">
    <property type="entry name" value="Winged helix' DNA-binding domain"/>
    <property type="match status" value="1"/>
</dbReference>
<keyword evidence="2" id="KW-0804">Transcription</keyword>
<dbReference type="PROSITE" id="PS51000">
    <property type="entry name" value="HTH_DEOR_2"/>
    <property type="match status" value="1"/>
</dbReference>
<dbReference type="RefSeq" id="WP_120743912.1">
    <property type="nucleotide sequence ID" value="NZ_CP032568.1"/>
</dbReference>
<name>A0A386ZLU3_9NOCA</name>
<dbReference type="Pfam" id="PF08279">
    <property type="entry name" value="HTH_11"/>
    <property type="match status" value="1"/>
</dbReference>
<dbReference type="AlphaFoldDB" id="A0A386ZLU3"/>
<dbReference type="InterPro" id="IPR051534">
    <property type="entry name" value="CBASS_pafABC_assoc_protein"/>
</dbReference>
<proteinExistence type="predicted"/>
<dbReference type="InterPro" id="IPR036388">
    <property type="entry name" value="WH-like_DNA-bd_sf"/>
</dbReference>
<dbReference type="Pfam" id="PF13280">
    <property type="entry name" value="WYL"/>
    <property type="match status" value="1"/>
</dbReference>
<dbReference type="InterPro" id="IPR036390">
    <property type="entry name" value="WH_DNA-bd_sf"/>
</dbReference>
<keyword evidence="5" id="KW-1185">Reference proteome</keyword>
<accession>A0A386ZLU3</accession>
<evidence type="ECO:0000259" key="3">
    <source>
        <dbReference type="PROSITE" id="PS51000"/>
    </source>
</evidence>
<evidence type="ECO:0000256" key="1">
    <source>
        <dbReference type="ARBA" id="ARBA00023015"/>
    </source>
</evidence>
<protein>
    <submittedName>
        <fullName evidence="4">YafY family transcriptional regulator</fullName>
    </submittedName>
</protein>
<sequence>MRASRLMSILLLLQTRDRVTAQEIADQLEVSVRTVYRDMESLSAAGIPVYGDAGHAGGYRLLDTFRARLNLLTADEAESLFLSGLPSAAADLGLGALVTAANLKVRSALPAELRDRVGRVAERFHLDAPGWYTESEPAPHLTAVADAVWNERALRFDYIRWATPSSVTRTTEPLGLVLKSGNWYLVGHTDTVIRTYRISRITDLHVLADPVRRPPDFDLATYWAGYLASFDQRRHSDSARVRVDDPTYQRLPELLDPAAAQAAHDTATPPDAHGYRDIRVPIESLDRAVSDLLRLGAGAEVLAPEELRRRMAEESAAMARRYR</sequence>
<dbReference type="InterPro" id="IPR028349">
    <property type="entry name" value="PafC-like"/>
</dbReference>
<evidence type="ECO:0000313" key="4">
    <source>
        <dbReference type="EMBL" id="AYF78832.1"/>
    </source>
</evidence>
<gene>
    <name evidence="4" type="ORF">D7D52_08145</name>
</gene>
<dbReference type="PIRSF" id="PIRSF016838">
    <property type="entry name" value="PafC"/>
    <property type="match status" value="1"/>
</dbReference>
<dbReference type="Pfam" id="PF25583">
    <property type="entry name" value="WCX"/>
    <property type="match status" value="1"/>
</dbReference>
<evidence type="ECO:0000256" key="2">
    <source>
        <dbReference type="ARBA" id="ARBA00023163"/>
    </source>
</evidence>
<dbReference type="PANTHER" id="PTHR34580">
    <property type="match status" value="1"/>
</dbReference>
<dbReference type="Proteomes" id="UP000267164">
    <property type="component" value="Chromosome"/>
</dbReference>
<keyword evidence="1" id="KW-0805">Transcription regulation</keyword>
<dbReference type="Gene3D" id="1.10.10.10">
    <property type="entry name" value="Winged helix-like DNA-binding domain superfamily/Winged helix DNA-binding domain"/>
    <property type="match status" value="1"/>
</dbReference>
<dbReference type="OrthoDB" id="3171994at2"/>
<dbReference type="InterPro" id="IPR001034">
    <property type="entry name" value="DeoR_HTH"/>
</dbReference>
<dbReference type="InterPro" id="IPR026881">
    <property type="entry name" value="WYL_dom"/>
</dbReference>
<dbReference type="InterPro" id="IPR057727">
    <property type="entry name" value="WCX_dom"/>
</dbReference>
<dbReference type="PROSITE" id="PS52050">
    <property type="entry name" value="WYL"/>
    <property type="match status" value="1"/>
</dbReference>
<dbReference type="KEGG" id="nyu:D7D52_08145"/>
<feature type="domain" description="HTH deoR-type" evidence="3">
    <location>
        <begin position="2"/>
        <end position="57"/>
    </location>
</feature>